<evidence type="ECO:0000256" key="13">
    <source>
        <dbReference type="ARBA" id="ARBA00039376"/>
    </source>
</evidence>
<keyword evidence="9" id="KW-0496">Mitochondrion</keyword>
<evidence type="ECO:0000256" key="5">
    <source>
        <dbReference type="ARBA" id="ARBA00022692"/>
    </source>
</evidence>
<name>A0A4X1TJG0_PIG</name>
<evidence type="ECO:0000256" key="8">
    <source>
        <dbReference type="ARBA" id="ARBA00023015"/>
    </source>
</evidence>
<dbReference type="InterPro" id="IPR007014">
    <property type="entry name" value="FUN14"/>
</dbReference>
<evidence type="ECO:0000256" key="6">
    <source>
        <dbReference type="ARBA" id="ARBA00022787"/>
    </source>
</evidence>
<reference evidence="16 17" key="1">
    <citation type="submission" date="2017-08" db="EMBL/GenBank/DDBJ databases">
        <title>USMARCv1.0.</title>
        <authorList>
            <person name="Hannum G.I."/>
            <person name="Koren S."/>
            <person name="Schroeder S.G."/>
            <person name="Chin S.C."/>
            <person name="Nonneman D.J."/>
            <person name="Becker S.A."/>
            <person name="Rosen B.D."/>
            <person name="Bickhart D.M."/>
            <person name="Putnam N.H."/>
            <person name="Green R.E."/>
            <person name="Tuggle C.K."/>
            <person name="Liu H."/>
            <person name="Rohrer G.A."/>
            <person name="Warr A."/>
            <person name="Hall R."/>
            <person name="Kim K."/>
            <person name="Hume D.A."/>
            <person name="Talbot R."/>
            <person name="Chow W."/>
            <person name="Howe K."/>
            <person name="Schwartz A.S."/>
            <person name="Watson M."/>
            <person name="Archibald A.L."/>
            <person name="Phillippy A.M."/>
            <person name="Smith T.P.L."/>
        </authorList>
    </citation>
    <scope>NUCLEOTIDE SEQUENCE [LARGE SCALE GENOMIC DNA]</scope>
</reference>
<evidence type="ECO:0000256" key="14">
    <source>
        <dbReference type="ARBA" id="ARBA00041722"/>
    </source>
</evidence>
<keyword evidence="6" id="KW-1000">Mitochondrion outer membrane</keyword>
<evidence type="ECO:0000256" key="10">
    <source>
        <dbReference type="ARBA" id="ARBA00023136"/>
    </source>
</evidence>
<evidence type="ECO:0000256" key="4">
    <source>
        <dbReference type="ARBA" id="ARBA00022553"/>
    </source>
</evidence>
<evidence type="ECO:0000256" key="15">
    <source>
        <dbReference type="ARBA" id="ARBA00045668"/>
    </source>
</evidence>
<comment type="function">
    <text evidence="15">Binds directly and specifically 1,2-Diacyl-sn-glycero-3-phospho-(1'-myo-inositol-3',4',5'-bisphosphate) (PIP3) leading to the recruitment of PIP3 to mitochondria and may play a role in the regulation of the platelet activation via AKT/GSK3B/cGMP signaling pathways. May act as transcription factor that regulates SREBP1 (isoform SREBP-1C) expression in order to modulate triglyceride (TG) homeostasis in hepatocytes.</text>
</comment>
<proteinExistence type="inferred from homology"/>
<dbReference type="GO" id="GO:0005741">
    <property type="term" value="C:mitochondrial outer membrane"/>
    <property type="evidence" value="ECO:0007669"/>
    <property type="project" value="UniProtKB-SubCell"/>
</dbReference>
<protein>
    <recommendedName>
        <fullName evidence="13">FUN14 domain-containing protein 2</fullName>
    </recommendedName>
    <alternativeName>
        <fullName evidence="14">Hepatitis C virus core-binding protein 6</fullName>
    </alternativeName>
</protein>
<dbReference type="PANTHER" id="PTHR21346">
    <property type="entry name" value="FUN14 DOMAIN CONTAINING"/>
    <property type="match status" value="1"/>
</dbReference>
<evidence type="ECO:0000256" key="11">
    <source>
        <dbReference type="ARBA" id="ARBA00023163"/>
    </source>
</evidence>
<sequence length="157" mass="17838">MIWAGNFESLDLAEFSKKQPWWCKLSGQESGPLGGKVTQPGTARCHWRVHRFHLPAGRRVDCNSWERWTFFLLPLANHSGYLSVDRQQVKDRKQAREQLKMGERNQIPTEDKSKAEEVVSLVKKNVLVTGGFFRGFPLGMTSFPFFLGVPSSSLSTP</sequence>
<reference evidence="16" key="2">
    <citation type="submission" date="2025-08" db="UniProtKB">
        <authorList>
            <consortium name="Ensembl"/>
        </authorList>
    </citation>
    <scope>IDENTIFICATION</scope>
</reference>
<evidence type="ECO:0000256" key="2">
    <source>
        <dbReference type="ARBA" id="ARBA00004374"/>
    </source>
</evidence>
<comment type="subcellular location">
    <subcellularLocation>
        <location evidence="2">Mitochondrion outer membrane</location>
        <topology evidence="2">Multi-pass membrane protein</topology>
    </subcellularLocation>
    <subcellularLocation>
        <location evidence="1">Nucleus</location>
    </subcellularLocation>
</comment>
<dbReference type="PANTHER" id="PTHR21346:SF5">
    <property type="entry name" value="FUN14 DOMAIN-CONTAINING PROTEIN 2"/>
    <property type="match status" value="1"/>
</dbReference>
<evidence type="ECO:0000256" key="3">
    <source>
        <dbReference type="ARBA" id="ARBA00009160"/>
    </source>
</evidence>
<evidence type="ECO:0000256" key="1">
    <source>
        <dbReference type="ARBA" id="ARBA00004123"/>
    </source>
</evidence>
<keyword evidence="11" id="KW-0804">Transcription</keyword>
<dbReference type="Proteomes" id="UP000314985">
    <property type="component" value="Chromosome 11"/>
</dbReference>
<accession>A0A4X1TJG0</accession>
<evidence type="ECO:0000256" key="12">
    <source>
        <dbReference type="ARBA" id="ARBA00023242"/>
    </source>
</evidence>
<keyword evidence="12" id="KW-0539">Nucleus</keyword>
<keyword evidence="10" id="KW-0472">Membrane</keyword>
<keyword evidence="8" id="KW-0805">Transcription regulation</keyword>
<dbReference type="Ensembl" id="ENSSSCT00070020356.1">
    <property type="protein sequence ID" value="ENSSSCP00070016916.1"/>
    <property type="gene ID" value="ENSSSCG00070010473.1"/>
</dbReference>
<keyword evidence="5" id="KW-0812">Transmembrane</keyword>
<keyword evidence="7" id="KW-1133">Transmembrane helix</keyword>
<organism evidence="16 17">
    <name type="scientific">Sus scrofa</name>
    <name type="common">Pig</name>
    <dbReference type="NCBI Taxonomy" id="9823"/>
    <lineage>
        <taxon>Eukaryota</taxon>
        <taxon>Metazoa</taxon>
        <taxon>Chordata</taxon>
        <taxon>Craniata</taxon>
        <taxon>Vertebrata</taxon>
        <taxon>Euteleostomi</taxon>
        <taxon>Mammalia</taxon>
        <taxon>Eutheria</taxon>
        <taxon>Laurasiatheria</taxon>
        <taxon>Artiodactyla</taxon>
        <taxon>Suina</taxon>
        <taxon>Suidae</taxon>
        <taxon>Sus</taxon>
    </lineage>
</organism>
<evidence type="ECO:0000313" key="16">
    <source>
        <dbReference type="Ensembl" id="ENSSSCP00070016916.1"/>
    </source>
</evidence>
<evidence type="ECO:0000313" key="17">
    <source>
        <dbReference type="Proteomes" id="UP000314985"/>
    </source>
</evidence>
<dbReference type="Pfam" id="PF04930">
    <property type="entry name" value="FUN14"/>
    <property type="match status" value="1"/>
</dbReference>
<evidence type="ECO:0000256" key="7">
    <source>
        <dbReference type="ARBA" id="ARBA00022989"/>
    </source>
</evidence>
<dbReference type="GO" id="GO:0005634">
    <property type="term" value="C:nucleus"/>
    <property type="evidence" value="ECO:0007669"/>
    <property type="project" value="UniProtKB-SubCell"/>
</dbReference>
<dbReference type="AlphaFoldDB" id="A0A4X1TJG0"/>
<comment type="similarity">
    <text evidence="3">Belongs to the FUN14 family.</text>
</comment>
<keyword evidence="4" id="KW-0597">Phosphoprotein</keyword>
<evidence type="ECO:0000256" key="9">
    <source>
        <dbReference type="ARBA" id="ARBA00023128"/>
    </source>
</evidence>